<proteinExistence type="predicted"/>
<name>A0AAV4T1U3_CAEEX</name>
<organism evidence="1 2">
    <name type="scientific">Caerostris extrusa</name>
    <name type="common">Bark spider</name>
    <name type="synonym">Caerostris bankana</name>
    <dbReference type="NCBI Taxonomy" id="172846"/>
    <lineage>
        <taxon>Eukaryota</taxon>
        <taxon>Metazoa</taxon>
        <taxon>Ecdysozoa</taxon>
        <taxon>Arthropoda</taxon>
        <taxon>Chelicerata</taxon>
        <taxon>Arachnida</taxon>
        <taxon>Araneae</taxon>
        <taxon>Araneomorphae</taxon>
        <taxon>Entelegynae</taxon>
        <taxon>Araneoidea</taxon>
        <taxon>Araneidae</taxon>
        <taxon>Caerostris</taxon>
    </lineage>
</organism>
<comment type="caution">
    <text evidence="1">The sequence shown here is derived from an EMBL/GenBank/DDBJ whole genome shotgun (WGS) entry which is preliminary data.</text>
</comment>
<evidence type="ECO:0000313" key="2">
    <source>
        <dbReference type="Proteomes" id="UP001054945"/>
    </source>
</evidence>
<sequence>MRRRHDRFASESVICGGPIAVTIRGGSSHRPIGLATLARNLALEREPSRWNGVICMRPPPLITTQSLLSITLPSTGDKVQ</sequence>
<dbReference type="Proteomes" id="UP001054945">
    <property type="component" value="Unassembled WGS sequence"/>
</dbReference>
<accession>A0AAV4T1U3</accession>
<reference evidence="1 2" key="1">
    <citation type="submission" date="2021-06" db="EMBL/GenBank/DDBJ databases">
        <title>Caerostris extrusa draft genome.</title>
        <authorList>
            <person name="Kono N."/>
            <person name="Arakawa K."/>
        </authorList>
    </citation>
    <scope>NUCLEOTIDE SEQUENCE [LARGE SCALE GENOMIC DNA]</scope>
</reference>
<dbReference type="EMBL" id="BPLR01010361">
    <property type="protein sequence ID" value="GIY38822.1"/>
    <property type="molecule type" value="Genomic_DNA"/>
</dbReference>
<gene>
    <name evidence="1" type="ORF">CEXT_720171</name>
</gene>
<protein>
    <submittedName>
        <fullName evidence="1">Uncharacterized protein</fullName>
    </submittedName>
</protein>
<evidence type="ECO:0000313" key="1">
    <source>
        <dbReference type="EMBL" id="GIY38822.1"/>
    </source>
</evidence>
<dbReference type="AlphaFoldDB" id="A0AAV4T1U3"/>
<keyword evidence="2" id="KW-1185">Reference proteome</keyword>